<accession>A0A9Q1G9M1</accession>
<dbReference type="EMBL" id="JAINUF010000002">
    <property type="protein sequence ID" value="KAJ8377195.1"/>
    <property type="molecule type" value="Genomic_DNA"/>
</dbReference>
<gene>
    <name evidence="1" type="ORF">SKAU_G00077750</name>
</gene>
<comment type="caution">
    <text evidence="1">The sequence shown here is derived from an EMBL/GenBank/DDBJ whole genome shotgun (WGS) entry which is preliminary data.</text>
</comment>
<reference evidence="1" key="1">
    <citation type="journal article" date="2023" name="Science">
        <title>Genome structures resolve the early diversification of teleost fishes.</title>
        <authorList>
            <person name="Parey E."/>
            <person name="Louis A."/>
            <person name="Montfort J."/>
            <person name="Bouchez O."/>
            <person name="Roques C."/>
            <person name="Iampietro C."/>
            <person name="Lluch J."/>
            <person name="Castinel A."/>
            <person name="Donnadieu C."/>
            <person name="Desvignes T."/>
            <person name="Floi Bucao C."/>
            <person name="Jouanno E."/>
            <person name="Wen M."/>
            <person name="Mejri S."/>
            <person name="Dirks R."/>
            <person name="Jansen H."/>
            <person name="Henkel C."/>
            <person name="Chen W.J."/>
            <person name="Zahm M."/>
            <person name="Cabau C."/>
            <person name="Klopp C."/>
            <person name="Thompson A.W."/>
            <person name="Robinson-Rechavi M."/>
            <person name="Braasch I."/>
            <person name="Lecointre G."/>
            <person name="Bobe J."/>
            <person name="Postlethwait J.H."/>
            <person name="Berthelot C."/>
            <person name="Roest Crollius H."/>
            <person name="Guiguen Y."/>
        </authorList>
    </citation>
    <scope>NUCLEOTIDE SEQUENCE</scope>
    <source>
        <strain evidence="1">WJC10195</strain>
    </source>
</reference>
<proteinExistence type="predicted"/>
<organism evidence="1 2">
    <name type="scientific">Synaphobranchus kaupii</name>
    <name type="common">Kaup's arrowtooth eel</name>
    <dbReference type="NCBI Taxonomy" id="118154"/>
    <lineage>
        <taxon>Eukaryota</taxon>
        <taxon>Metazoa</taxon>
        <taxon>Chordata</taxon>
        <taxon>Craniata</taxon>
        <taxon>Vertebrata</taxon>
        <taxon>Euteleostomi</taxon>
        <taxon>Actinopterygii</taxon>
        <taxon>Neopterygii</taxon>
        <taxon>Teleostei</taxon>
        <taxon>Anguilliformes</taxon>
        <taxon>Synaphobranchidae</taxon>
        <taxon>Synaphobranchus</taxon>
    </lineage>
</organism>
<evidence type="ECO:0000313" key="2">
    <source>
        <dbReference type="Proteomes" id="UP001152622"/>
    </source>
</evidence>
<dbReference type="AlphaFoldDB" id="A0A9Q1G9M1"/>
<sequence>MQQIHQHAALFTDGCGRLFLVEGRGQLVQGGILVGLYEDDSITVVTGPISGGPFSSSWRRKTWGNQGLSQSHAAIVEPLDGALLKDTNTHRSAGTPTPFHCRAFSCSGVARSARPSFFFSDSGISGGGGRGAGQVERTNQSCICIGQTLGPEPVHPASCSQRLTHPNISHPAPAAFRGLQLLLSSFKGNVSARSSMK</sequence>
<keyword evidence="2" id="KW-1185">Reference proteome</keyword>
<name>A0A9Q1G9M1_SYNKA</name>
<evidence type="ECO:0000313" key="1">
    <source>
        <dbReference type="EMBL" id="KAJ8377195.1"/>
    </source>
</evidence>
<dbReference type="Proteomes" id="UP001152622">
    <property type="component" value="Chromosome 2"/>
</dbReference>
<protein>
    <submittedName>
        <fullName evidence="1">Uncharacterized protein</fullName>
    </submittedName>
</protein>